<dbReference type="RefSeq" id="WP_253534511.1">
    <property type="nucleotide sequence ID" value="NZ_JAMYWC010000001.1"/>
</dbReference>
<sequence length="252" mass="26662">MRLPDWEAHLIGALTNPASHEEARGIAIYRNARLAILRNALAGAYPVCRALVGEDCFDALVRDTLDVQASTSPNLHRYGNALPDVIAQSPLAHSVPYLADVARLEWCVHWAHYAPDAHVEAANADLLAQPADTLRAGLVEGAQWVVSPWPVVSIWRAHQPGATISLNKIDLGVGEAAAIAVRGHRVAVLDLDAPTATFLAACDATPSLQAALETTLAEQPNLDLTACLSGLYRSGLLALSACPTTPPTGDTP</sequence>
<evidence type="ECO:0000259" key="1">
    <source>
        <dbReference type="Pfam" id="PF09836"/>
    </source>
</evidence>
<reference evidence="3" key="1">
    <citation type="journal article" date="2023" name="Front. Microbiol.">
        <title>Ralstonia chuxiongensis sp. nov., Ralstonia mojiangensis sp. nov., and Ralstonia soli sp. nov., isolated from tobacco fields, are three novel species in the family Burkholderiaceae.</title>
        <authorList>
            <person name="Lu C.H."/>
            <person name="Zhang Y.Y."/>
            <person name="Jiang N."/>
            <person name="Chen W."/>
            <person name="Shao X."/>
            <person name="Zhao Z.M."/>
            <person name="Lu W.L."/>
            <person name="Hu X."/>
            <person name="Xi Y.X."/>
            <person name="Zou S.Y."/>
            <person name="Wei Q.J."/>
            <person name="Lin Z.L."/>
            <person name="Gong L."/>
            <person name="Gai X.T."/>
            <person name="Zhang L.Q."/>
            <person name="Li J.Y."/>
            <person name="Jin Y."/>
            <person name="Xia Z.Y."/>
        </authorList>
    </citation>
    <scope>NUCLEOTIDE SEQUENCE [LARGE SCALE GENOMIC DNA]</scope>
    <source>
        <strain evidence="3">21YRMH01-3</strain>
    </source>
</reference>
<accession>A0AA41WQK3</accession>
<protein>
    <submittedName>
        <fullName evidence="2">DNA-binding domain-containing protein</fullName>
    </submittedName>
</protein>
<comment type="caution">
    <text evidence="2">The sequence shown here is derived from an EMBL/GenBank/DDBJ whole genome shotgun (WGS) entry which is preliminary data.</text>
</comment>
<evidence type="ECO:0000313" key="2">
    <source>
        <dbReference type="EMBL" id="MCP1170949.1"/>
    </source>
</evidence>
<dbReference type="Pfam" id="PF09836">
    <property type="entry name" value="DUF2063"/>
    <property type="match status" value="1"/>
</dbReference>
<dbReference type="Gene3D" id="1.10.150.690">
    <property type="entry name" value="DUF2063"/>
    <property type="match status" value="1"/>
</dbReference>
<feature type="domain" description="Putative DNA-binding" evidence="1">
    <location>
        <begin position="9"/>
        <end position="85"/>
    </location>
</feature>
<keyword evidence="3" id="KW-1185">Reference proteome</keyword>
<dbReference type="EMBL" id="JAMYWC010000001">
    <property type="protein sequence ID" value="MCP1170949.1"/>
    <property type="molecule type" value="Genomic_DNA"/>
</dbReference>
<evidence type="ECO:0000313" key="3">
    <source>
        <dbReference type="Proteomes" id="UP001162793"/>
    </source>
</evidence>
<dbReference type="GO" id="GO:0003677">
    <property type="term" value="F:DNA binding"/>
    <property type="evidence" value="ECO:0007669"/>
    <property type="project" value="UniProtKB-KW"/>
</dbReference>
<keyword evidence="2" id="KW-0238">DNA-binding</keyword>
<dbReference type="Proteomes" id="UP001162793">
    <property type="component" value="Unassembled WGS sequence"/>
</dbReference>
<dbReference type="InterPro" id="IPR044922">
    <property type="entry name" value="DUF2063_N_sf"/>
</dbReference>
<organism evidence="2 3">
    <name type="scientific">Ralstonia chuxiongensis</name>
    <dbReference type="NCBI Taxonomy" id="2957504"/>
    <lineage>
        <taxon>Bacteria</taxon>
        <taxon>Pseudomonadati</taxon>
        <taxon>Pseudomonadota</taxon>
        <taxon>Betaproteobacteria</taxon>
        <taxon>Burkholderiales</taxon>
        <taxon>Burkholderiaceae</taxon>
        <taxon>Ralstonia</taxon>
    </lineage>
</organism>
<proteinExistence type="predicted"/>
<dbReference type="InterPro" id="IPR018640">
    <property type="entry name" value="DUF2063"/>
</dbReference>
<dbReference type="AlphaFoldDB" id="A0AA41WQK3"/>
<name>A0AA41WQK3_9RALS</name>
<gene>
    <name evidence="2" type="ORF">NKG59_01200</name>
</gene>